<evidence type="ECO:0000259" key="5">
    <source>
        <dbReference type="Pfam" id="PF02668"/>
    </source>
</evidence>
<dbReference type="PANTHER" id="PTHR10696">
    <property type="entry name" value="GAMMA-BUTYROBETAINE HYDROXYLASE-RELATED"/>
    <property type="match status" value="1"/>
</dbReference>
<sequence length="350" mass="39703">MEGDMARAIARPCRLRYRRHAMARILPPAPGRPLTIIEPTGETSLLEVDEEAIIAHYKAHGALLFSGFGATLDQFHGLARRMCSTSVVNESPGRELLDPGKAIYAVDGGTNAFSLHPELSREPWKPDLAMFGCLSAPTEGGRTTLCDGVALVKALPEEIRRGLEGRRLVYPMSTWPTLLEYWLGTAEPNDDQLRNPPEGCPYQFMRLHDGRIARLFSRPALHKPMFADELAFGNFLLFARFNNKRQGFPLFDDFTPVPDEWLETIRQIGDTLTLAVKWRQGDVLMLDNTRFMHGRTAILDNAERQIATYFGYLKFALPNPEEPVDPIWRRTDFDPPRPPEHLVRQARERL</sequence>
<evidence type="ECO:0000313" key="7">
    <source>
        <dbReference type="Proteomes" id="UP000321172"/>
    </source>
</evidence>
<gene>
    <name evidence="6" type="ORF">FRF71_10165</name>
</gene>
<evidence type="ECO:0000256" key="4">
    <source>
        <dbReference type="SAM" id="MobiDB-lite"/>
    </source>
</evidence>
<feature type="region of interest" description="Disordered" evidence="4">
    <location>
        <begin position="331"/>
        <end position="350"/>
    </location>
</feature>
<evidence type="ECO:0000313" key="6">
    <source>
        <dbReference type="EMBL" id="QEA16466.1"/>
    </source>
</evidence>
<accession>A0A5B8S4H0</accession>
<keyword evidence="2" id="KW-0560">Oxidoreductase</keyword>
<reference evidence="6 7" key="1">
    <citation type="journal article" date="2013" name="J. Microbiol. Biotechnol.">
        <title>Novosphingobium ginsenosidimutans sp. nov., with the ability to convert ginsenoside.</title>
        <authorList>
            <person name="Kim J.K."/>
            <person name="He D."/>
            <person name="Liu Q.M."/>
            <person name="Park H.Y."/>
            <person name="Jung M.S."/>
            <person name="Yoon M.H."/>
            <person name="Kim S.C."/>
            <person name="Im W.T."/>
        </authorList>
    </citation>
    <scope>NUCLEOTIDE SEQUENCE [LARGE SCALE GENOMIC DNA]</scope>
    <source>
        <strain evidence="6 7">FW-6</strain>
    </source>
</reference>
<dbReference type="EMBL" id="CP042345">
    <property type="protein sequence ID" value="QEA16466.1"/>
    <property type="molecule type" value="Genomic_DNA"/>
</dbReference>
<dbReference type="KEGG" id="ngf:FRF71_10165"/>
<proteinExistence type="predicted"/>
<keyword evidence="6" id="KW-0223">Dioxygenase</keyword>
<name>A0A5B8S4H0_9SPHN</name>
<protein>
    <submittedName>
        <fullName evidence="6">TauD/TfdA family dioxygenase</fullName>
    </submittedName>
</protein>
<dbReference type="PANTHER" id="PTHR10696:SF56">
    <property type="entry name" value="TAUD_TFDA-LIKE DOMAIN-CONTAINING PROTEIN"/>
    <property type="match status" value="1"/>
</dbReference>
<evidence type="ECO:0000256" key="3">
    <source>
        <dbReference type="ARBA" id="ARBA00023194"/>
    </source>
</evidence>
<dbReference type="Pfam" id="PF02668">
    <property type="entry name" value="TauD"/>
    <property type="match status" value="1"/>
</dbReference>
<dbReference type="InterPro" id="IPR050411">
    <property type="entry name" value="AlphaKG_dependent_hydroxylases"/>
</dbReference>
<organism evidence="6 7">
    <name type="scientific">Novosphingobium ginsenosidimutans</name>
    <dbReference type="NCBI Taxonomy" id="1176536"/>
    <lineage>
        <taxon>Bacteria</taxon>
        <taxon>Pseudomonadati</taxon>
        <taxon>Pseudomonadota</taxon>
        <taxon>Alphaproteobacteria</taxon>
        <taxon>Sphingomonadales</taxon>
        <taxon>Sphingomonadaceae</taxon>
        <taxon>Novosphingobium</taxon>
    </lineage>
</organism>
<dbReference type="InterPro" id="IPR042098">
    <property type="entry name" value="TauD-like_sf"/>
</dbReference>
<dbReference type="AlphaFoldDB" id="A0A5B8S4H0"/>
<dbReference type="Gene3D" id="3.60.130.10">
    <property type="entry name" value="Clavaminate synthase-like"/>
    <property type="match status" value="1"/>
</dbReference>
<dbReference type="Proteomes" id="UP000321172">
    <property type="component" value="Chromosome"/>
</dbReference>
<dbReference type="GO" id="GO:0016706">
    <property type="term" value="F:2-oxoglutarate-dependent dioxygenase activity"/>
    <property type="evidence" value="ECO:0007669"/>
    <property type="project" value="UniProtKB-ARBA"/>
</dbReference>
<dbReference type="OrthoDB" id="9769888at2"/>
<dbReference type="InterPro" id="IPR003819">
    <property type="entry name" value="TauD/TfdA-like"/>
</dbReference>
<feature type="domain" description="TauD/TfdA-like" evidence="5">
    <location>
        <begin position="43"/>
        <end position="304"/>
    </location>
</feature>
<evidence type="ECO:0000256" key="1">
    <source>
        <dbReference type="ARBA" id="ARBA00001954"/>
    </source>
</evidence>
<keyword evidence="3" id="KW-0045">Antibiotic biosynthesis</keyword>
<evidence type="ECO:0000256" key="2">
    <source>
        <dbReference type="ARBA" id="ARBA00023002"/>
    </source>
</evidence>
<comment type="cofactor">
    <cofactor evidence="1">
        <name>Fe(2+)</name>
        <dbReference type="ChEBI" id="CHEBI:29033"/>
    </cofactor>
</comment>
<dbReference type="SUPFAM" id="SSF51197">
    <property type="entry name" value="Clavaminate synthase-like"/>
    <property type="match status" value="1"/>
</dbReference>
<dbReference type="GO" id="GO:0017000">
    <property type="term" value="P:antibiotic biosynthetic process"/>
    <property type="evidence" value="ECO:0007669"/>
    <property type="project" value="UniProtKB-KW"/>
</dbReference>
<keyword evidence="7" id="KW-1185">Reference proteome</keyword>